<gene>
    <name evidence="16" type="ORF">KOW79_004536</name>
</gene>
<keyword evidence="5" id="KW-0732">Signal</keyword>
<keyword evidence="8 14" id="KW-0472">Membrane</keyword>
<sequence>MLYALDQINSDPELLPNITLGARILDTCSRDTYALEQSLTFVQALIQKDTSDIRCSNGEQPIIRKPERVVGVIGASASSVSIMVANVLRLFEIPQISYASTAPELSDNNRYDFFSRVVPPDSYQAQAMVDIVKALGWNYVSTLASEGNYGESGVDAFVQISREAGGLCIAQSMKIPRDPKPGEFDKIIKRLMETPNARGIIIFANEDDIKKVLEAAKRANLTGHFKFVGSDSWGAKSAPILDNEEVAEGAVTILPKRASVEGFDQYFTSRSLENNRRNIWFAEFWEDDFKCKLTRPGIKLDPGKKKCTGKERISRDSPYEQEGKVQFVIDAVYAMAHALHNMHQDLCPGATGLCAKMDPVEGRLLLSYIRSVNFNGSAGTSVLFNENGDAPGRYDIFQYQFSNTSSPGYKVIGQWTNHLRINVEEMQWSGGEHFIPPSVCSFPCQPGERKKMVKGVPCCWHCELCDGYQYQLGELACEMCPFDMRPTVNHTFCVPTPIIKLDWHSPWAVVPMFLAILGIAATLSVVIIFVRFNDTPIVRASGRELSYVLLTGIFLIYLITFLMIAEPNTAVCALRRLLLGLGMCITYSAMLTKTNRIYRIFEQGKKSVTPPRFISPTSQLVITFILVSFQVIGVFIWFGVVPPHTIVDYEELRPPNPELARGILKCDMSDLSLICCLSYSILLMVTCTVYAVKSRGVPETFNEAKPIGFTMYTTCIVWLAFVPIFFGTAQSTEKMYIQTTTLTVSMSLSASVSLGMLYIPKVYIIIFHPEQNVQKRKRSFKAVVQAATMSTRLSHTNSEKHNGETKMEPDRTQ</sequence>
<feature type="transmembrane region" description="Helical" evidence="14">
    <location>
        <begin position="746"/>
        <end position="768"/>
    </location>
</feature>
<evidence type="ECO:0000256" key="7">
    <source>
        <dbReference type="ARBA" id="ARBA00023040"/>
    </source>
</evidence>
<evidence type="ECO:0000313" key="17">
    <source>
        <dbReference type="Proteomes" id="UP000824219"/>
    </source>
</evidence>
<evidence type="ECO:0000256" key="11">
    <source>
        <dbReference type="ARBA" id="ARBA00023180"/>
    </source>
</evidence>
<evidence type="ECO:0000256" key="5">
    <source>
        <dbReference type="ARBA" id="ARBA00022729"/>
    </source>
</evidence>
<feature type="domain" description="G-protein coupled receptors family 3 profile" evidence="15">
    <location>
        <begin position="507"/>
        <end position="781"/>
    </location>
</feature>
<evidence type="ECO:0000259" key="15">
    <source>
        <dbReference type="PROSITE" id="PS50259"/>
    </source>
</evidence>
<proteinExistence type="inferred from homology"/>
<dbReference type="InterPro" id="IPR011500">
    <property type="entry name" value="GPCR_3_9-Cys_dom"/>
</dbReference>
<evidence type="ECO:0000256" key="14">
    <source>
        <dbReference type="SAM" id="Phobius"/>
    </source>
</evidence>
<dbReference type="PRINTS" id="PR00593">
    <property type="entry name" value="MTABOTROPICR"/>
</dbReference>
<feature type="transmembrane region" description="Helical" evidence="14">
    <location>
        <begin position="704"/>
        <end position="726"/>
    </location>
</feature>
<dbReference type="PRINTS" id="PR01054">
    <property type="entry name" value="MTABOTROPC4R"/>
</dbReference>
<dbReference type="OrthoDB" id="425344at2759"/>
<keyword evidence="11" id="KW-0325">Glycoprotein</keyword>
<comment type="similarity">
    <text evidence="2">Belongs to the G-protein coupled receptor 3 family.</text>
</comment>
<feature type="transmembrane region" description="Helical" evidence="14">
    <location>
        <begin position="671"/>
        <end position="692"/>
    </location>
</feature>
<feature type="transmembrane region" description="Helical" evidence="14">
    <location>
        <begin position="507"/>
        <end position="533"/>
    </location>
</feature>
<protein>
    <recommendedName>
        <fullName evidence="15">G-protein coupled receptors family 3 profile domain-containing protein</fullName>
    </recommendedName>
</protein>
<dbReference type="Gene3D" id="3.40.50.2300">
    <property type="match status" value="2"/>
</dbReference>
<feature type="transmembrane region" description="Helical" evidence="14">
    <location>
        <begin position="545"/>
        <end position="565"/>
    </location>
</feature>
<evidence type="ECO:0000256" key="8">
    <source>
        <dbReference type="ARBA" id="ARBA00023136"/>
    </source>
</evidence>
<keyword evidence="7" id="KW-0297">G-protein coupled receptor</keyword>
<dbReference type="FunFam" id="3.40.50.2300:FF:000009">
    <property type="entry name" value="Glutamate receptor, metabotropic 4"/>
    <property type="match status" value="1"/>
</dbReference>
<feature type="transmembrane region" description="Helical" evidence="14">
    <location>
        <begin position="619"/>
        <end position="640"/>
    </location>
</feature>
<evidence type="ECO:0000256" key="6">
    <source>
        <dbReference type="ARBA" id="ARBA00022989"/>
    </source>
</evidence>
<dbReference type="SUPFAM" id="SSF53822">
    <property type="entry name" value="Periplasmic binding protein-like I"/>
    <property type="match status" value="1"/>
</dbReference>
<dbReference type="CDD" id="cd06376">
    <property type="entry name" value="PBP1_mGluR_groupIII"/>
    <property type="match status" value="1"/>
</dbReference>
<dbReference type="FunFam" id="2.10.50.30:FF:000001">
    <property type="entry name" value="metabotropic glutamate receptor 1"/>
    <property type="match status" value="1"/>
</dbReference>
<feature type="transmembrane region" description="Helical" evidence="14">
    <location>
        <begin position="577"/>
        <end position="598"/>
    </location>
</feature>
<dbReference type="PROSITE" id="PS50259">
    <property type="entry name" value="G_PROTEIN_RECEP_F3_4"/>
    <property type="match status" value="1"/>
</dbReference>
<keyword evidence="3" id="KW-1003">Cell membrane</keyword>
<dbReference type="InterPro" id="IPR001786">
    <property type="entry name" value="GPCR_3_mGluR4"/>
</dbReference>
<dbReference type="PROSITE" id="PS00979">
    <property type="entry name" value="G_PROTEIN_RECEP_F3_1"/>
    <property type="match status" value="1"/>
</dbReference>
<dbReference type="InterPro" id="IPR000337">
    <property type="entry name" value="GPCR_3"/>
</dbReference>
<keyword evidence="12" id="KW-0807">Transducer</keyword>
<evidence type="ECO:0000256" key="1">
    <source>
        <dbReference type="ARBA" id="ARBA00004651"/>
    </source>
</evidence>
<dbReference type="InterPro" id="IPR038550">
    <property type="entry name" value="GPCR_3_9-Cys_sf"/>
</dbReference>
<dbReference type="InterPro" id="IPR000162">
    <property type="entry name" value="GPCR_3_mtglu_rcpt"/>
</dbReference>
<dbReference type="InterPro" id="IPR017979">
    <property type="entry name" value="GPCR_3_CS"/>
</dbReference>
<dbReference type="FunFam" id="3.40.50.2300:FF:000176">
    <property type="entry name" value="metabotropic glutamate receptor 7"/>
    <property type="match status" value="1"/>
</dbReference>
<evidence type="ECO:0000256" key="13">
    <source>
        <dbReference type="SAM" id="MobiDB-lite"/>
    </source>
</evidence>
<dbReference type="InterPro" id="IPR001828">
    <property type="entry name" value="ANF_lig-bd_rcpt"/>
</dbReference>
<feature type="compositionally biased region" description="Basic and acidic residues" evidence="13">
    <location>
        <begin position="797"/>
        <end position="813"/>
    </location>
</feature>
<keyword evidence="6 14" id="KW-1133">Transmembrane helix</keyword>
<feature type="region of interest" description="Disordered" evidence="13">
    <location>
        <begin position="793"/>
        <end position="813"/>
    </location>
</feature>
<dbReference type="InterPro" id="IPR028082">
    <property type="entry name" value="Peripla_BP_I"/>
</dbReference>
<keyword evidence="10" id="KW-0675">Receptor</keyword>
<dbReference type="PROSITE" id="PS00981">
    <property type="entry name" value="G_PROTEIN_RECEP_F3_3"/>
    <property type="match status" value="1"/>
</dbReference>
<dbReference type="PRINTS" id="PR00248">
    <property type="entry name" value="GPCRMGR"/>
</dbReference>
<evidence type="ECO:0000256" key="9">
    <source>
        <dbReference type="ARBA" id="ARBA00023157"/>
    </source>
</evidence>
<dbReference type="Pfam" id="PF00003">
    <property type="entry name" value="7tm_3"/>
    <property type="match status" value="1"/>
</dbReference>
<keyword evidence="4 14" id="KW-0812">Transmembrane</keyword>
<dbReference type="PANTHER" id="PTHR24060">
    <property type="entry name" value="METABOTROPIC GLUTAMATE RECEPTOR"/>
    <property type="match status" value="1"/>
</dbReference>
<evidence type="ECO:0000256" key="12">
    <source>
        <dbReference type="ARBA" id="ARBA00023224"/>
    </source>
</evidence>
<evidence type="ECO:0000256" key="3">
    <source>
        <dbReference type="ARBA" id="ARBA00022475"/>
    </source>
</evidence>
<comment type="subcellular location">
    <subcellularLocation>
        <location evidence="1">Cell membrane</location>
        <topology evidence="1">Multi-pass membrane protein</topology>
    </subcellularLocation>
</comment>
<name>A0A9D3P573_9TELE</name>
<organism evidence="16 17">
    <name type="scientific">Hemibagrus wyckioides</name>
    <dbReference type="NCBI Taxonomy" id="337641"/>
    <lineage>
        <taxon>Eukaryota</taxon>
        <taxon>Metazoa</taxon>
        <taxon>Chordata</taxon>
        <taxon>Craniata</taxon>
        <taxon>Vertebrata</taxon>
        <taxon>Euteleostomi</taxon>
        <taxon>Actinopterygii</taxon>
        <taxon>Neopterygii</taxon>
        <taxon>Teleostei</taxon>
        <taxon>Ostariophysi</taxon>
        <taxon>Siluriformes</taxon>
        <taxon>Bagridae</taxon>
        <taxon>Hemibagrus</taxon>
    </lineage>
</organism>
<reference evidence="16 17" key="1">
    <citation type="submission" date="2021-06" db="EMBL/GenBank/DDBJ databases">
        <title>Chromosome-level genome assembly of the red-tail catfish (Hemibagrus wyckioides).</title>
        <authorList>
            <person name="Shao F."/>
        </authorList>
    </citation>
    <scope>NUCLEOTIDE SEQUENCE [LARGE SCALE GENOMIC DNA]</scope>
    <source>
        <strain evidence="16">EC202008001</strain>
        <tissue evidence="16">Blood</tissue>
    </source>
</reference>
<dbReference type="CDD" id="cd15286">
    <property type="entry name" value="7tmC_mGluR_group3"/>
    <property type="match status" value="1"/>
</dbReference>
<dbReference type="GO" id="GO:0005886">
    <property type="term" value="C:plasma membrane"/>
    <property type="evidence" value="ECO:0007669"/>
    <property type="project" value="UniProtKB-SubCell"/>
</dbReference>
<accession>A0A9D3P573</accession>
<dbReference type="Proteomes" id="UP000824219">
    <property type="component" value="Linkage Group LG05"/>
</dbReference>
<dbReference type="InterPro" id="IPR017978">
    <property type="entry name" value="GPCR_3_C"/>
</dbReference>
<comment type="caution">
    <text evidence="16">The sequence shown here is derived from an EMBL/GenBank/DDBJ whole genome shotgun (WGS) entry which is preliminary data.</text>
</comment>
<dbReference type="Pfam" id="PF01094">
    <property type="entry name" value="ANF_receptor"/>
    <property type="match status" value="1"/>
</dbReference>
<keyword evidence="9" id="KW-1015">Disulfide bond</keyword>
<keyword evidence="17" id="KW-1185">Reference proteome</keyword>
<dbReference type="GO" id="GO:0004930">
    <property type="term" value="F:G protein-coupled receptor activity"/>
    <property type="evidence" value="ECO:0007669"/>
    <property type="project" value="UniProtKB-KW"/>
</dbReference>
<evidence type="ECO:0000256" key="4">
    <source>
        <dbReference type="ARBA" id="ARBA00022692"/>
    </source>
</evidence>
<dbReference type="AlphaFoldDB" id="A0A9D3P573"/>
<dbReference type="InterPro" id="IPR050726">
    <property type="entry name" value="mGluR"/>
</dbReference>
<evidence type="ECO:0000256" key="10">
    <source>
        <dbReference type="ARBA" id="ARBA00023170"/>
    </source>
</evidence>
<dbReference type="Pfam" id="PF07562">
    <property type="entry name" value="NCD3G"/>
    <property type="match status" value="1"/>
</dbReference>
<evidence type="ECO:0000256" key="2">
    <source>
        <dbReference type="ARBA" id="ARBA00007242"/>
    </source>
</evidence>
<evidence type="ECO:0000313" key="16">
    <source>
        <dbReference type="EMBL" id="KAG7332702.1"/>
    </source>
</evidence>
<dbReference type="Gene3D" id="2.10.50.30">
    <property type="entry name" value="GPCR, family 3, nine cysteines domain"/>
    <property type="match status" value="1"/>
</dbReference>
<dbReference type="EMBL" id="JAHKSW010000005">
    <property type="protein sequence ID" value="KAG7332702.1"/>
    <property type="molecule type" value="Genomic_DNA"/>
</dbReference>